<dbReference type="Proteomes" id="UP000030669">
    <property type="component" value="Unassembled WGS sequence"/>
</dbReference>
<organism evidence="3 4">
    <name type="scientific">Gloeophyllum trabeum (strain ATCC 11539 / FP-39264 / Madison 617)</name>
    <name type="common">Brown rot fungus</name>
    <dbReference type="NCBI Taxonomy" id="670483"/>
    <lineage>
        <taxon>Eukaryota</taxon>
        <taxon>Fungi</taxon>
        <taxon>Dikarya</taxon>
        <taxon>Basidiomycota</taxon>
        <taxon>Agaricomycotina</taxon>
        <taxon>Agaricomycetes</taxon>
        <taxon>Gloeophyllales</taxon>
        <taxon>Gloeophyllaceae</taxon>
        <taxon>Gloeophyllum</taxon>
    </lineage>
</organism>
<dbReference type="PANTHER" id="PTHR12461">
    <property type="entry name" value="HYPOXIA-INDUCIBLE FACTOR 1 ALPHA INHIBITOR-RELATED"/>
    <property type="match status" value="1"/>
</dbReference>
<dbReference type="STRING" id="670483.S7RIY7"/>
<dbReference type="Pfam" id="PF13621">
    <property type="entry name" value="Cupin_8"/>
    <property type="match status" value="1"/>
</dbReference>
<sequence>MTDNTATGSPSSYTGESSWAPSEPKATLDRLSPSIPPSDFLSSHVLKRKPAVFTSHLTDASWSASQHWTDLEYLRSKAGEVEVKVERLDTRTGGFGSGLPRIKMPFGEFLEKLQSGCEMYLTTQYDDEEEGEGSGEETLPEPFTCPPPCKCLKDDFPLRPSLLHSLVPHQVNLWLGRSQPPPSSGSQNRRATQGEIDWTQSRSSGLHHDHHDNLYVLLAGYKRFVLFPPSAHPHLFFYGSDAQVHENGVVSYEGAMGSDALSERERWGWEVRRLQGVVAGLKKQRKKEKAAEKAKGALGGKFKLKGIGKKKTPLEEELEAAESALVDAEDKYLDAIGDEGLEFGGEGMRDDFDALGDMLGGDEVAADGNVDNMDDTSSVADTASVAGSIKGKGKARADGNSEPLSFSRIPASALHAQLGLPSGSNAAEDGAGSDVGMGLKSLNPIVVYLKPGEMLYLPASWIHEVSSASLPSPSPAAEAESVSNGKRPRGEGALPDVHMAFNYWFYPPDQETGEGGEGVYKMQPLFDHLGGVIERKWKDDGARDGEKEESGTKGSKRVKVSYCESEPCGLR</sequence>
<feature type="compositionally biased region" description="Polar residues" evidence="1">
    <location>
        <begin position="1"/>
        <end position="20"/>
    </location>
</feature>
<dbReference type="GeneID" id="19300850"/>
<feature type="region of interest" description="Disordered" evidence="1">
    <location>
        <begin position="537"/>
        <end position="559"/>
    </location>
</feature>
<dbReference type="OMA" id="PASWWHE"/>
<evidence type="ECO:0000259" key="2">
    <source>
        <dbReference type="PROSITE" id="PS51184"/>
    </source>
</evidence>
<dbReference type="HOGENOM" id="CLU_017405_0_0_1"/>
<dbReference type="RefSeq" id="XP_007868873.1">
    <property type="nucleotide sequence ID" value="XM_007870682.1"/>
</dbReference>
<feature type="compositionally biased region" description="Low complexity" evidence="1">
    <location>
        <begin position="467"/>
        <end position="483"/>
    </location>
</feature>
<dbReference type="KEGG" id="gtr:GLOTRDRAFT_122588"/>
<reference evidence="3 4" key="1">
    <citation type="journal article" date="2012" name="Science">
        <title>The Paleozoic origin of enzymatic lignin decomposition reconstructed from 31 fungal genomes.</title>
        <authorList>
            <person name="Floudas D."/>
            <person name="Binder M."/>
            <person name="Riley R."/>
            <person name="Barry K."/>
            <person name="Blanchette R.A."/>
            <person name="Henrissat B."/>
            <person name="Martinez A.T."/>
            <person name="Otillar R."/>
            <person name="Spatafora J.W."/>
            <person name="Yadav J.S."/>
            <person name="Aerts A."/>
            <person name="Benoit I."/>
            <person name="Boyd A."/>
            <person name="Carlson A."/>
            <person name="Copeland A."/>
            <person name="Coutinho P.M."/>
            <person name="de Vries R.P."/>
            <person name="Ferreira P."/>
            <person name="Findley K."/>
            <person name="Foster B."/>
            <person name="Gaskell J."/>
            <person name="Glotzer D."/>
            <person name="Gorecki P."/>
            <person name="Heitman J."/>
            <person name="Hesse C."/>
            <person name="Hori C."/>
            <person name="Igarashi K."/>
            <person name="Jurgens J.A."/>
            <person name="Kallen N."/>
            <person name="Kersten P."/>
            <person name="Kohler A."/>
            <person name="Kuees U."/>
            <person name="Kumar T.K.A."/>
            <person name="Kuo A."/>
            <person name="LaButti K."/>
            <person name="Larrondo L.F."/>
            <person name="Lindquist E."/>
            <person name="Ling A."/>
            <person name="Lombard V."/>
            <person name="Lucas S."/>
            <person name="Lundell T."/>
            <person name="Martin R."/>
            <person name="McLaughlin D.J."/>
            <person name="Morgenstern I."/>
            <person name="Morin E."/>
            <person name="Murat C."/>
            <person name="Nagy L.G."/>
            <person name="Nolan M."/>
            <person name="Ohm R.A."/>
            <person name="Patyshakuliyeva A."/>
            <person name="Rokas A."/>
            <person name="Ruiz-Duenas F.J."/>
            <person name="Sabat G."/>
            <person name="Salamov A."/>
            <person name="Samejima M."/>
            <person name="Schmutz J."/>
            <person name="Slot J.C."/>
            <person name="St John F."/>
            <person name="Stenlid J."/>
            <person name="Sun H."/>
            <person name="Sun S."/>
            <person name="Syed K."/>
            <person name="Tsang A."/>
            <person name="Wiebenga A."/>
            <person name="Young D."/>
            <person name="Pisabarro A."/>
            <person name="Eastwood D.C."/>
            <person name="Martin F."/>
            <person name="Cullen D."/>
            <person name="Grigoriev I.V."/>
            <person name="Hibbett D.S."/>
        </authorList>
    </citation>
    <scope>NUCLEOTIDE SEQUENCE [LARGE SCALE GENOMIC DNA]</scope>
    <source>
        <strain evidence="3 4">ATCC 11539</strain>
    </source>
</reference>
<dbReference type="InterPro" id="IPR041667">
    <property type="entry name" value="Cupin_8"/>
</dbReference>
<dbReference type="InterPro" id="IPR003347">
    <property type="entry name" value="JmjC_dom"/>
</dbReference>
<feature type="compositionally biased region" description="Basic and acidic residues" evidence="1">
    <location>
        <begin position="537"/>
        <end position="551"/>
    </location>
</feature>
<dbReference type="Gene3D" id="2.60.120.650">
    <property type="entry name" value="Cupin"/>
    <property type="match status" value="2"/>
</dbReference>
<dbReference type="PANTHER" id="PTHR12461:SF100">
    <property type="entry name" value="JMJC DOMAIN-CONTAINING PROTEIN 4"/>
    <property type="match status" value="1"/>
</dbReference>
<keyword evidence="4" id="KW-1185">Reference proteome</keyword>
<name>S7RIY7_GLOTA</name>
<feature type="domain" description="JmjC" evidence="2">
    <location>
        <begin position="168"/>
        <end position="520"/>
    </location>
</feature>
<gene>
    <name evidence="3" type="ORF">GLOTRDRAFT_122588</name>
</gene>
<feature type="region of interest" description="Disordered" evidence="1">
    <location>
        <begin position="467"/>
        <end position="491"/>
    </location>
</feature>
<feature type="region of interest" description="Disordered" evidence="1">
    <location>
        <begin position="1"/>
        <end position="34"/>
    </location>
</feature>
<proteinExistence type="predicted"/>
<protein>
    <submittedName>
        <fullName evidence="3">Clavaminate synthase-like protein</fullName>
    </submittedName>
</protein>
<dbReference type="PROSITE" id="PS51184">
    <property type="entry name" value="JMJC"/>
    <property type="match status" value="1"/>
</dbReference>
<accession>S7RIY7</accession>
<dbReference type="SUPFAM" id="SSF51197">
    <property type="entry name" value="Clavaminate synthase-like"/>
    <property type="match status" value="2"/>
</dbReference>
<dbReference type="eggNOG" id="KOG2508">
    <property type="taxonomic scope" value="Eukaryota"/>
</dbReference>
<evidence type="ECO:0000313" key="3">
    <source>
        <dbReference type="EMBL" id="EPQ52574.1"/>
    </source>
</evidence>
<dbReference type="OrthoDB" id="415358at2759"/>
<dbReference type="AlphaFoldDB" id="S7RIY7"/>
<evidence type="ECO:0000256" key="1">
    <source>
        <dbReference type="SAM" id="MobiDB-lite"/>
    </source>
</evidence>
<dbReference type="EMBL" id="KB469307">
    <property type="protein sequence ID" value="EPQ52574.1"/>
    <property type="molecule type" value="Genomic_DNA"/>
</dbReference>
<evidence type="ECO:0000313" key="4">
    <source>
        <dbReference type="Proteomes" id="UP000030669"/>
    </source>
</evidence>